<dbReference type="EMBL" id="JAODYY010000015">
    <property type="protein sequence ID" value="MDH0126668.1"/>
    <property type="molecule type" value="Genomic_DNA"/>
</dbReference>
<name>A0AA42KM95_9HYPH</name>
<evidence type="ECO:0000313" key="3">
    <source>
        <dbReference type="Proteomes" id="UP001158087"/>
    </source>
</evidence>
<feature type="transmembrane region" description="Helical" evidence="1">
    <location>
        <begin position="31"/>
        <end position="51"/>
    </location>
</feature>
<accession>A0AA42KM95</accession>
<dbReference type="Proteomes" id="UP001158087">
    <property type="component" value="Unassembled WGS sequence"/>
</dbReference>
<evidence type="ECO:0000313" key="2">
    <source>
        <dbReference type="EMBL" id="MDH0126668.1"/>
    </source>
</evidence>
<sequence length="55" mass="5488">MIAVALLSVAVLLAGISSVIAGIYLLAGLPWALIAGGLAAIILAFVIREGLRTNG</sequence>
<evidence type="ECO:0000256" key="1">
    <source>
        <dbReference type="SAM" id="Phobius"/>
    </source>
</evidence>
<comment type="caution">
    <text evidence="2">The sequence shown here is derived from an EMBL/GenBank/DDBJ whole genome shotgun (WGS) entry which is preliminary data.</text>
</comment>
<dbReference type="AlphaFoldDB" id="A0AA42KM95"/>
<keyword evidence="1" id="KW-0472">Membrane</keyword>
<gene>
    <name evidence="2" type="ORF">N7376_22080</name>
</gene>
<organism evidence="2 3">
    <name type="scientific">Brucella intermedia GD04153</name>
    <dbReference type="NCBI Taxonomy" id="2975438"/>
    <lineage>
        <taxon>Bacteria</taxon>
        <taxon>Pseudomonadati</taxon>
        <taxon>Pseudomonadota</taxon>
        <taxon>Alphaproteobacteria</taxon>
        <taxon>Hyphomicrobiales</taxon>
        <taxon>Brucellaceae</taxon>
        <taxon>Brucella/Ochrobactrum group</taxon>
        <taxon>Brucella</taxon>
    </lineage>
</organism>
<keyword evidence="1" id="KW-0812">Transmembrane</keyword>
<keyword evidence="1" id="KW-1133">Transmembrane helix</keyword>
<reference evidence="2" key="1">
    <citation type="submission" date="2022-09" db="EMBL/GenBank/DDBJ databases">
        <title>Intensive care unit water sources are persistently colonized with multi-drug resistant bacteria and are the site of extensive horizontal gene transfer of antibiotic resistance genes.</title>
        <authorList>
            <person name="Diorio-Toth L."/>
        </authorList>
    </citation>
    <scope>NUCLEOTIDE SEQUENCE</scope>
    <source>
        <strain evidence="2">GD04153</strain>
    </source>
</reference>
<protein>
    <submittedName>
        <fullName evidence="2">Uncharacterized protein</fullName>
    </submittedName>
</protein>
<proteinExistence type="predicted"/>